<name>A0A2W7C085_9HYPH</name>
<evidence type="ECO:0000256" key="4">
    <source>
        <dbReference type="ARBA" id="ARBA00022801"/>
    </source>
</evidence>
<evidence type="ECO:0000256" key="1">
    <source>
        <dbReference type="ARBA" id="ARBA00022722"/>
    </source>
</evidence>
<keyword evidence="4 6" id="KW-0378">Hydrolase</keyword>
<dbReference type="AlphaFoldDB" id="A0A2W7C085"/>
<accession>A0A2W7C085</accession>
<dbReference type="SUPFAM" id="SSF52980">
    <property type="entry name" value="Restriction endonuclease-like"/>
    <property type="match status" value="1"/>
</dbReference>
<reference evidence="8" key="1">
    <citation type="submission" date="2017-03" db="EMBL/GenBank/DDBJ databases">
        <authorList>
            <person name="Safronova V.I."/>
            <person name="Sazanova A.L."/>
            <person name="Chirak E.R."/>
        </authorList>
    </citation>
    <scope>NUCLEOTIDE SEQUENCE [LARGE SCALE GENOMIC DNA]</scope>
    <source>
        <strain evidence="8">Ach-343</strain>
    </source>
</reference>
<dbReference type="InterPro" id="IPR004603">
    <property type="entry name" value="DNA_mismatch_endonuc_vsr"/>
</dbReference>
<dbReference type="Pfam" id="PF03852">
    <property type="entry name" value="Vsr"/>
    <property type="match status" value="1"/>
</dbReference>
<gene>
    <name evidence="7" type="ORF">B5V02_21935</name>
</gene>
<dbReference type="PIRSF" id="PIRSF018267">
    <property type="entry name" value="VSR_endonuc"/>
    <property type="match status" value="1"/>
</dbReference>
<dbReference type="NCBIfam" id="TIGR00632">
    <property type="entry name" value="vsr"/>
    <property type="match status" value="1"/>
</dbReference>
<evidence type="ECO:0000313" key="8">
    <source>
        <dbReference type="Proteomes" id="UP000248616"/>
    </source>
</evidence>
<evidence type="ECO:0000256" key="2">
    <source>
        <dbReference type="ARBA" id="ARBA00022759"/>
    </source>
</evidence>
<evidence type="ECO:0000256" key="5">
    <source>
        <dbReference type="ARBA" id="ARBA00023204"/>
    </source>
</evidence>
<dbReference type="EMBL" id="MZXV01000050">
    <property type="protein sequence ID" value="PZV36442.1"/>
    <property type="molecule type" value="Genomic_DNA"/>
</dbReference>
<dbReference type="Proteomes" id="UP000248616">
    <property type="component" value="Unassembled WGS sequence"/>
</dbReference>
<evidence type="ECO:0000256" key="3">
    <source>
        <dbReference type="ARBA" id="ARBA00022763"/>
    </source>
</evidence>
<dbReference type="Gene3D" id="3.40.960.10">
    <property type="entry name" value="VSR Endonuclease"/>
    <property type="match status" value="1"/>
</dbReference>
<proteinExistence type="inferred from homology"/>
<dbReference type="CDD" id="cd00221">
    <property type="entry name" value="Vsr"/>
    <property type="match status" value="1"/>
</dbReference>
<dbReference type="GO" id="GO:0016787">
    <property type="term" value="F:hydrolase activity"/>
    <property type="evidence" value="ECO:0007669"/>
    <property type="project" value="UniProtKB-KW"/>
</dbReference>
<dbReference type="GO" id="GO:0004519">
    <property type="term" value="F:endonuclease activity"/>
    <property type="evidence" value="ECO:0007669"/>
    <property type="project" value="UniProtKB-KW"/>
</dbReference>
<evidence type="ECO:0000313" key="7">
    <source>
        <dbReference type="EMBL" id="PZV36442.1"/>
    </source>
</evidence>
<keyword evidence="1 6" id="KW-0540">Nuclease</keyword>
<sequence>MPFPDVLDQVRHRMASIRKVDTKPELVVRRRAHALGFRFRLHRRDLPGTPDLVFPGRKKAIFVHGCFWHQHGCGRGQKLPSVRAEYWGPKLRRNVERDAAAEAALLLLGWQLLVVWECECQDSTGLSERLRRFLVNT</sequence>
<protein>
    <recommendedName>
        <fullName evidence="6">Very short patch repair endonuclease</fullName>
        <ecNumber evidence="6">3.1.-.-</ecNumber>
    </recommendedName>
</protein>
<keyword evidence="3 6" id="KW-0227">DNA damage</keyword>
<keyword evidence="8" id="KW-1185">Reference proteome</keyword>
<evidence type="ECO:0000256" key="6">
    <source>
        <dbReference type="PIRNR" id="PIRNR018267"/>
    </source>
</evidence>
<keyword evidence="2 6" id="KW-0255">Endonuclease</keyword>
<comment type="similarity">
    <text evidence="6">Belongs to the vsr family.</text>
</comment>
<comment type="caution">
    <text evidence="7">The sequence shown here is derived from an EMBL/GenBank/DDBJ whole genome shotgun (WGS) entry which is preliminary data.</text>
</comment>
<dbReference type="GO" id="GO:0006298">
    <property type="term" value="P:mismatch repair"/>
    <property type="evidence" value="ECO:0007669"/>
    <property type="project" value="UniProtKB-UniRule"/>
</dbReference>
<organism evidence="7 8">
    <name type="scientific">Mesorhizobium kowhaii</name>
    <dbReference type="NCBI Taxonomy" id="1300272"/>
    <lineage>
        <taxon>Bacteria</taxon>
        <taxon>Pseudomonadati</taxon>
        <taxon>Pseudomonadota</taxon>
        <taxon>Alphaproteobacteria</taxon>
        <taxon>Hyphomicrobiales</taxon>
        <taxon>Phyllobacteriaceae</taxon>
        <taxon>Mesorhizobium</taxon>
    </lineage>
</organism>
<keyword evidence="5 6" id="KW-0234">DNA repair</keyword>
<dbReference type="EC" id="3.1.-.-" evidence="6"/>
<comment type="function">
    <text evidence="6">May nick specific sequences that contain T:G mispairs resulting from m5C-deamination.</text>
</comment>
<dbReference type="InterPro" id="IPR011335">
    <property type="entry name" value="Restrct_endonuc-II-like"/>
</dbReference>